<gene>
    <name evidence="1" type="ORF">JHL16_16735</name>
</gene>
<keyword evidence="2" id="KW-1185">Reference proteome</keyword>
<organism evidence="1 2">
    <name type="scientific">Taklimakanibacter albus</name>
    <dbReference type="NCBI Taxonomy" id="2800327"/>
    <lineage>
        <taxon>Bacteria</taxon>
        <taxon>Pseudomonadati</taxon>
        <taxon>Pseudomonadota</taxon>
        <taxon>Alphaproteobacteria</taxon>
        <taxon>Hyphomicrobiales</taxon>
        <taxon>Aestuariivirgaceae</taxon>
        <taxon>Taklimakanibacter</taxon>
    </lineage>
</organism>
<reference evidence="1" key="1">
    <citation type="submission" date="2021-01" db="EMBL/GenBank/DDBJ databases">
        <authorList>
            <person name="Sun Q."/>
        </authorList>
    </citation>
    <scope>NUCLEOTIDE SEQUENCE</scope>
    <source>
        <strain evidence="1">YIM B02566</strain>
    </source>
</reference>
<accession>A0ACC5R5S3</accession>
<evidence type="ECO:0000313" key="2">
    <source>
        <dbReference type="Proteomes" id="UP000616151"/>
    </source>
</evidence>
<dbReference type="EMBL" id="JAENHL010000007">
    <property type="protein sequence ID" value="MBK1868006.1"/>
    <property type="molecule type" value="Genomic_DNA"/>
</dbReference>
<comment type="caution">
    <text evidence="1">The sequence shown here is derived from an EMBL/GenBank/DDBJ whole genome shotgun (WGS) entry which is preliminary data.</text>
</comment>
<protein>
    <submittedName>
        <fullName evidence="1">ABC transporter permease</fullName>
    </submittedName>
</protein>
<dbReference type="Proteomes" id="UP000616151">
    <property type="component" value="Unassembled WGS sequence"/>
</dbReference>
<sequence length="312" mass="34127">MSHLRSILNRLLQLIPVLIGISVISFLLLRLAPGDPVRLLVGDRASPETIAAVRQQYGLDLPLPLQFLRYVSNVLQGDLGLSLRFQRPVAELIGQFMGPTLFLAAYVVVLTVPPTLLLAVAAAKRPGGFIDQLIRFLGIMGLAIPVFWLGIMMARFFGAELGWFPVSGYGQTFTAHLHHLFLPAVSISIWLIPVLTQSLRQALIEKSAADFITAARAQGASEREIFWRHMLPNAILPTFNLLGVMVALIIGSTVIVETVYAVPGLGRLLIAALMGRDYYVVQGLTLVFALVTVAITLIVDIISTFIDPRVEL</sequence>
<evidence type="ECO:0000313" key="1">
    <source>
        <dbReference type="EMBL" id="MBK1868006.1"/>
    </source>
</evidence>
<proteinExistence type="predicted"/>
<name>A0ACC5R5S3_9HYPH</name>